<organism evidence="3 4">
    <name type="scientific">Pseudidiomarina salinarum</name>
    <dbReference type="NCBI Taxonomy" id="435908"/>
    <lineage>
        <taxon>Bacteria</taxon>
        <taxon>Pseudomonadati</taxon>
        <taxon>Pseudomonadota</taxon>
        <taxon>Gammaproteobacteria</taxon>
        <taxon>Alteromonadales</taxon>
        <taxon>Idiomarinaceae</taxon>
        <taxon>Pseudidiomarina</taxon>
    </lineage>
</organism>
<feature type="transmembrane region" description="Helical" evidence="1">
    <location>
        <begin position="97"/>
        <end position="122"/>
    </location>
</feature>
<dbReference type="Pfam" id="PF02517">
    <property type="entry name" value="Rce1-like"/>
    <property type="match status" value="1"/>
</dbReference>
<protein>
    <recommendedName>
        <fullName evidence="2">CAAX prenyl protease 2/Lysostaphin resistance protein A-like domain-containing protein</fullName>
    </recommendedName>
</protein>
<dbReference type="GO" id="GO:0080120">
    <property type="term" value="P:CAAX-box protein maturation"/>
    <property type="evidence" value="ECO:0007669"/>
    <property type="project" value="UniProtKB-ARBA"/>
</dbReference>
<keyword evidence="1" id="KW-0472">Membrane</keyword>
<evidence type="ECO:0000256" key="1">
    <source>
        <dbReference type="SAM" id="Phobius"/>
    </source>
</evidence>
<dbReference type="Proteomes" id="UP000054363">
    <property type="component" value="Unassembled WGS sequence"/>
</dbReference>
<dbReference type="OrthoDB" id="5322702at2"/>
<evidence type="ECO:0000259" key="2">
    <source>
        <dbReference type="Pfam" id="PF02517"/>
    </source>
</evidence>
<keyword evidence="1" id="KW-0812">Transmembrane</keyword>
<evidence type="ECO:0000313" key="4">
    <source>
        <dbReference type="Proteomes" id="UP000054363"/>
    </source>
</evidence>
<evidence type="ECO:0000313" key="3">
    <source>
        <dbReference type="EMBL" id="KFZ32069.1"/>
    </source>
</evidence>
<comment type="caution">
    <text evidence="3">The sequence shown here is derived from an EMBL/GenBank/DDBJ whole genome shotgun (WGS) entry which is preliminary data.</text>
</comment>
<dbReference type="STRING" id="435908.IDSA_05190"/>
<feature type="transmembrane region" description="Helical" evidence="1">
    <location>
        <begin position="16"/>
        <end position="36"/>
    </location>
</feature>
<proteinExistence type="predicted"/>
<dbReference type="eggNOG" id="COG1266">
    <property type="taxonomic scope" value="Bacteria"/>
</dbReference>
<sequence>MLNSKLAGPWSRKQGFAILISFVVIYFGLSWLSMLAVKYTIGFAALWGDSKSPPAILLTLSQLLKALVILAVIWSLALKRYQVSWSALGFRRVSVRWLYLAAGIAIAGFLLRILLAKVMVFAVPDWAAFAAAPIQLAGTSTLQLILFLVMTVLITPVVEEVFFRGFLFQWMASRHRLWLAALISSVMFGASHIIPPQAISAALMSLLIIYLFVASKSLWPPIVCHIVNNLLSVSGNLLIPLLEAG</sequence>
<feature type="transmembrane region" description="Helical" evidence="1">
    <location>
        <begin position="56"/>
        <end position="77"/>
    </location>
</feature>
<reference evidence="3 4" key="1">
    <citation type="submission" date="2014-06" db="EMBL/GenBank/DDBJ databases">
        <title>The draft genome sequence of Idiomarina salinarum ISL-52.</title>
        <authorList>
            <person name="Du J."/>
            <person name="Shao Z."/>
        </authorList>
    </citation>
    <scope>NUCLEOTIDE SEQUENCE [LARGE SCALE GENOMIC DNA]</scope>
    <source>
        <strain evidence="3 4">ISL-52</strain>
    </source>
</reference>
<dbReference type="InterPro" id="IPR052710">
    <property type="entry name" value="CAAX_protease"/>
</dbReference>
<feature type="transmembrane region" description="Helical" evidence="1">
    <location>
        <begin position="200"/>
        <end position="219"/>
    </location>
</feature>
<dbReference type="RefSeq" id="WP_034774746.1">
    <property type="nucleotide sequence ID" value="NZ_JPER01000001.1"/>
</dbReference>
<feature type="domain" description="CAAX prenyl protease 2/Lysostaphin resistance protein A-like" evidence="2">
    <location>
        <begin position="143"/>
        <end position="231"/>
    </location>
</feature>
<accession>A0A094J1Y1</accession>
<name>A0A094J1Y1_9GAMM</name>
<dbReference type="PANTHER" id="PTHR36435">
    <property type="entry name" value="SLR1288 PROTEIN"/>
    <property type="match status" value="1"/>
</dbReference>
<dbReference type="AlphaFoldDB" id="A0A094J1Y1"/>
<gene>
    <name evidence="3" type="ORF">IDSA_05190</name>
</gene>
<keyword evidence="1" id="KW-1133">Transmembrane helix</keyword>
<feature type="transmembrane region" description="Helical" evidence="1">
    <location>
        <begin position="142"/>
        <end position="163"/>
    </location>
</feature>
<dbReference type="EMBL" id="JPER01000001">
    <property type="protein sequence ID" value="KFZ32069.1"/>
    <property type="molecule type" value="Genomic_DNA"/>
</dbReference>
<dbReference type="PANTHER" id="PTHR36435:SF1">
    <property type="entry name" value="CAAX AMINO TERMINAL PROTEASE FAMILY PROTEIN"/>
    <property type="match status" value="1"/>
</dbReference>
<dbReference type="InterPro" id="IPR003675">
    <property type="entry name" value="Rce1/LyrA-like_dom"/>
</dbReference>
<keyword evidence="4" id="KW-1185">Reference proteome</keyword>
<dbReference type="GO" id="GO:0004175">
    <property type="term" value="F:endopeptidase activity"/>
    <property type="evidence" value="ECO:0007669"/>
    <property type="project" value="UniProtKB-ARBA"/>
</dbReference>